<dbReference type="InterPro" id="IPR017945">
    <property type="entry name" value="DHBP_synth_RibB-like_a/b_dom"/>
</dbReference>
<sequence>MHAYLARMEHETGDFMSQFFALHPDNPQARLLRKAVSIIEEGGLIVYPTDSGYALGCSLGNKSALERIRRLRQLDKHHNMTLVCRDLSQLGTYAKVSNPIFRLLKAFTPGSYTFILNATHEVPRLMLHPKRRTLGLRVPDNTITLSLLECLEAPLMSTTLILPGAEAPLSEPEAIKDLLGNQIDLIIDGGNCGHEPTTVVDLTGDYPIIIREGKGDPEPFK</sequence>
<dbReference type="InterPro" id="IPR006070">
    <property type="entry name" value="Sua5-like_dom"/>
</dbReference>
<evidence type="ECO:0000259" key="1">
    <source>
        <dbReference type="PROSITE" id="PS51163"/>
    </source>
</evidence>
<dbReference type="PROSITE" id="PS51163">
    <property type="entry name" value="YRDC"/>
    <property type="match status" value="1"/>
</dbReference>
<name>A0A2S6F8U8_LEGPN</name>
<evidence type="ECO:0000313" key="2">
    <source>
        <dbReference type="EMBL" id="HAU1878918.1"/>
    </source>
</evidence>
<dbReference type="Proteomes" id="UP000866496">
    <property type="component" value="Unassembled WGS sequence"/>
</dbReference>
<dbReference type="Gene3D" id="3.90.870.10">
    <property type="entry name" value="DHBP synthase"/>
    <property type="match status" value="1"/>
</dbReference>
<dbReference type="EMBL" id="DACWOD010000003">
    <property type="protein sequence ID" value="HAU2395839.1"/>
    <property type="molecule type" value="Genomic_DNA"/>
</dbReference>
<reference evidence="2" key="2">
    <citation type="submission" date="2019-10" db="EMBL/GenBank/DDBJ databases">
        <authorList>
            <consortium name="NCBI Pathogen Detection Project"/>
        </authorList>
    </citation>
    <scope>NUCLEOTIDE SEQUENCE</scope>
    <source>
        <strain evidence="2">AZ00058701</strain>
        <strain evidence="3">CL18-200174</strain>
    </source>
</reference>
<accession>A0A2S6F8U8</accession>
<evidence type="ECO:0000313" key="4">
    <source>
        <dbReference type="Proteomes" id="UP000866496"/>
    </source>
</evidence>
<dbReference type="PANTHER" id="PTHR42828:SF3">
    <property type="entry name" value="THREONYLCARBAMOYL-AMP SYNTHASE"/>
    <property type="match status" value="1"/>
</dbReference>
<dbReference type="InterPro" id="IPR052532">
    <property type="entry name" value="SUA5_domain"/>
</dbReference>
<dbReference type="Pfam" id="PF01300">
    <property type="entry name" value="Sua5_yciO_yrdC"/>
    <property type="match status" value="1"/>
</dbReference>
<reference evidence="2" key="1">
    <citation type="journal article" date="2018" name="Genome Biol.">
        <title>SKESA: strategic k-mer extension for scrupulous assemblies.</title>
        <authorList>
            <person name="Souvorov A."/>
            <person name="Agarwala R."/>
            <person name="Lipman D.J."/>
        </authorList>
    </citation>
    <scope>NUCLEOTIDE SEQUENCE</scope>
    <source>
        <strain evidence="2">AZ00058701</strain>
        <strain evidence="3">CL18-200174</strain>
    </source>
</reference>
<organism evidence="2 4">
    <name type="scientific">Legionella pneumophila</name>
    <dbReference type="NCBI Taxonomy" id="446"/>
    <lineage>
        <taxon>Bacteria</taxon>
        <taxon>Pseudomonadati</taxon>
        <taxon>Pseudomonadota</taxon>
        <taxon>Gammaproteobacteria</taxon>
        <taxon>Legionellales</taxon>
        <taxon>Legionellaceae</taxon>
        <taxon>Legionella</taxon>
    </lineage>
</organism>
<proteinExistence type="predicted"/>
<gene>
    <name evidence="2" type="ORF">JBJ86_01445</name>
    <name evidence="3" type="ORF">JBK99_05770</name>
</gene>
<dbReference type="NCBIfam" id="TIGR00057">
    <property type="entry name" value="L-threonylcarbamoyladenylate synthase"/>
    <property type="match status" value="1"/>
</dbReference>
<dbReference type="GO" id="GO:0003725">
    <property type="term" value="F:double-stranded RNA binding"/>
    <property type="evidence" value="ECO:0007669"/>
    <property type="project" value="InterPro"/>
</dbReference>
<dbReference type="Proteomes" id="UP000863577">
    <property type="component" value="Unassembled WGS sequence"/>
</dbReference>
<protein>
    <submittedName>
        <fullName evidence="2">Threonylcarbamoyl-AMP synthase</fullName>
    </submittedName>
</protein>
<feature type="domain" description="YrdC-like" evidence="1">
    <location>
        <begin position="29"/>
        <end position="215"/>
    </location>
</feature>
<comment type="caution">
    <text evidence="2">The sequence shown here is derived from an EMBL/GenBank/DDBJ whole genome shotgun (WGS) entry which is preliminary data.</text>
</comment>
<dbReference type="PANTHER" id="PTHR42828">
    <property type="entry name" value="DHBP SYNTHASE RIBB-LIKE ALPHA/BETA DOMAIN-CONTAINING PROTEIN"/>
    <property type="match status" value="1"/>
</dbReference>
<evidence type="ECO:0000313" key="3">
    <source>
        <dbReference type="EMBL" id="HAU2395839.1"/>
    </source>
</evidence>
<dbReference type="SUPFAM" id="SSF55821">
    <property type="entry name" value="YrdC/RibB"/>
    <property type="match status" value="1"/>
</dbReference>
<dbReference type="EMBL" id="DACWHX010000002">
    <property type="protein sequence ID" value="HAU1878918.1"/>
    <property type="molecule type" value="Genomic_DNA"/>
</dbReference>
<dbReference type="AlphaFoldDB" id="A0A2S6F8U8"/>